<gene>
    <name evidence="3" type="ORF">LZC94_16570</name>
</gene>
<dbReference type="Gene3D" id="3.40.50.1580">
    <property type="entry name" value="Nucleoside phosphorylase domain"/>
    <property type="match status" value="1"/>
</dbReference>
<dbReference type="Proteomes" id="UP001370348">
    <property type="component" value="Chromosome"/>
</dbReference>
<dbReference type="InterPro" id="IPR000845">
    <property type="entry name" value="Nucleoside_phosphorylase_d"/>
</dbReference>
<dbReference type="EMBL" id="CP089984">
    <property type="protein sequence ID" value="WXB18839.1"/>
    <property type="molecule type" value="Genomic_DNA"/>
</dbReference>
<evidence type="ECO:0000313" key="3">
    <source>
        <dbReference type="EMBL" id="WXB18839.1"/>
    </source>
</evidence>
<dbReference type="InterPro" id="IPR035994">
    <property type="entry name" value="Nucleoside_phosphorylase_sf"/>
</dbReference>
<feature type="domain" description="Nucleoside phosphorylase" evidence="2">
    <location>
        <begin position="74"/>
        <end position="231"/>
    </location>
</feature>
<evidence type="ECO:0000259" key="2">
    <source>
        <dbReference type="Pfam" id="PF01048"/>
    </source>
</evidence>
<dbReference type="RefSeq" id="WP_394828465.1">
    <property type="nucleotide sequence ID" value="NZ_CP089984.1"/>
</dbReference>
<keyword evidence="4" id="KW-1185">Reference proteome</keyword>
<accession>A0ABZ2M8J8</accession>
<dbReference type="SUPFAM" id="SSF53167">
    <property type="entry name" value="Purine and uridine phosphorylases"/>
    <property type="match status" value="1"/>
</dbReference>
<feature type="region of interest" description="Disordered" evidence="1">
    <location>
        <begin position="45"/>
        <end position="69"/>
    </location>
</feature>
<organism evidence="3 4">
    <name type="scientific">Pendulispora albinea</name>
    <dbReference type="NCBI Taxonomy" id="2741071"/>
    <lineage>
        <taxon>Bacteria</taxon>
        <taxon>Pseudomonadati</taxon>
        <taxon>Myxococcota</taxon>
        <taxon>Myxococcia</taxon>
        <taxon>Myxococcales</taxon>
        <taxon>Sorangiineae</taxon>
        <taxon>Pendulisporaceae</taxon>
        <taxon>Pendulispora</taxon>
    </lineage>
</organism>
<dbReference type="Pfam" id="PF01048">
    <property type="entry name" value="PNP_UDP_1"/>
    <property type="match status" value="1"/>
</dbReference>
<feature type="compositionally biased region" description="Pro residues" evidence="1">
    <location>
        <begin position="53"/>
        <end position="64"/>
    </location>
</feature>
<evidence type="ECO:0000313" key="4">
    <source>
        <dbReference type="Proteomes" id="UP001370348"/>
    </source>
</evidence>
<name>A0ABZ2M8J8_9BACT</name>
<protein>
    <recommendedName>
        <fullName evidence="2">Nucleoside phosphorylase domain-containing protein</fullName>
    </recommendedName>
</protein>
<sequence length="235" mass="24145">MLILAAFAPELAPFSEPYRQSARAVGIGLVTAAHATGALLASHPAFRSDHPHPSYPSPSSPPSAPSRLSPQSLSVLLVGSCGVYPARPAADPARSRPGIGSVIVAERVVLVDSASVLGHAAVPEPMGARAEVDRTASTRFVEQGCIPAVVGSTLGITTSDSLAHALAERGGADVENMEAYAVAEACAAAGVSCTVVLGVTNVVGSEGRAQWRQHHVEVAAKVAQIVERVLRLDLR</sequence>
<evidence type="ECO:0000256" key="1">
    <source>
        <dbReference type="SAM" id="MobiDB-lite"/>
    </source>
</evidence>
<proteinExistence type="predicted"/>
<reference evidence="3 4" key="1">
    <citation type="submission" date="2021-12" db="EMBL/GenBank/DDBJ databases">
        <title>Discovery of the Pendulisporaceae a myxobacterial family with distinct sporulation behavior and unique specialized metabolism.</title>
        <authorList>
            <person name="Garcia R."/>
            <person name="Popoff A."/>
            <person name="Bader C.D."/>
            <person name="Loehr J."/>
            <person name="Walesch S."/>
            <person name="Walt C."/>
            <person name="Boldt J."/>
            <person name="Bunk B."/>
            <person name="Haeckl F.J.F.P.J."/>
            <person name="Gunesch A.P."/>
            <person name="Birkelbach J."/>
            <person name="Nuebel U."/>
            <person name="Pietschmann T."/>
            <person name="Bach T."/>
            <person name="Mueller R."/>
        </authorList>
    </citation>
    <scope>NUCLEOTIDE SEQUENCE [LARGE SCALE GENOMIC DNA]</scope>
    <source>
        <strain evidence="3 4">MSr11954</strain>
    </source>
</reference>